<proteinExistence type="predicted"/>
<protein>
    <submittedName>
        <fullName evidence="2">Uncharacterized protein</fullName>
    </submittedName>
</protein>
<evidence type="ECO:0000256" key="1">
    <source>
        <dbReference type="SAM" id="MobiDB-lite"/>
    </source>
</evidence>
<dbReference type="EMBL" id="PTQR01000032">
    <property type="protein sequence ID" value="TKX25093.1"/>
    <property type="molecule type" value="Genomic_DNA"/>
</dbReference>
<accession>A0A4U7B1S9</accession>
<dbReference type="Proteomes" id="UP000308133">
    <property type="component" value="Unassembled WGS sequence"/>
</dbReference>
<dbReference type="AlphaFoldDB" id="A0A4U7B1S9"/>
<reference evidence="2 3" key="1">
    <citation type="submission" date="2018-02" db="EMBL/GenBank/DDBJ databases">
        <title>Draft genome sequences of Elsinoe sp., causing black scab on jojoba.</title>
        <authorList>
            <person name="Stodart B."/>
            <person name="Jeffress S."/>
            <person name="Ash G."/>
            <person name="Arun Chinnappa K."/>
        </authorList>
    </citation>
    <scope>NUCLEOTIDE SEQUENCE [LARGE SCALE GENOMIC DNA]</scope>
    <source>
        <strain evidence="2 3">Hillstone_2</strain>
    </source>
</reference>
<gene>
    <name evidence="2" type="ORF">C1H76_2679</name>
</gene>
<comment type="caution">
    <text evidence="2">The sequence shown here is derived from an EMBL/GenBank/DDBJ whole genome shotgun (WGS) entry which is preliminary data.</text>
</comment>
<feature type="region of interest" description="Disordered" evidence="1">
    <location>
        <begin position="177"/>
        <end position="332"/>
    </location>
</feature>
<organism evidence="2 3">
    <name type="scientific">Elsinoe australis</name>
    <dbReference type="NCBI Taxonomy" id="40998"/>
    <lineage>
        <taxon>Eukaryota</taxon>
        <taxon>Fungi</taxon>
        <taxon>Dikarya</taxon>
        <taxon>Ascomycota</taxon>
        <taxon>Pezizomycotina</taxon>
        <taxon>Dothideomycetes</taxon>
        <taxon>Dothideomycetidae</taxon>
        <taxon>Myriangiales</taxon>
        <taxon>Elsinoaceae</taxon>
        <taxon>Elsinoe</taxon>
    </lineage>
</organism>
<sequence>MPEKTLQEDEPSRQSNLTLLSSGLRDRVESLITSLDTVTVDVVSEYQNIKTDVHNEQPDLNLDSLLPREKLAILAKFNRPYENARPHHQYLAGTAWQLDQSSFVTRFGEAAYLNLRILKLLRALSKEDSDFDHIHAQLQEQRGHRLTGALKTRGVRKHIDWQPWEFEQVLQRYRERTDSRTQARSCNPAASKAPVLRSGHDANRDELPPLQDHSSHEVQPVDSPQAQPRSVPRLSSAVQVRRSNDVCTTQVVRGTKRKRFHESGPEESTGRAPKHKVGPEEAEEEALQTPDSPSEDLTSPSIELGRRERVDFKPPESPFLPSDDQLSDLSLPEPASSPFVLIDDCDHKCATTPILSEASHAFAEQLTSHDVERLGPVQQSAKATIQSLMATAATASIIREIIVASIELQSQRQYLRDIETTQKSAERCKGNSQTFLEALEAERTRVAYCVGNVVEGHLEWPFSAQHCALALENLDATLRHTSMGIQKLQTFMADLTQKRQQKLRENRGAIARMEAANRKLEDLAPA</sequence>
<feature type="compositionally biased region" description="Basic and acidic residues" evidence="1">
    <location>
        <begin position="304"/>
        <end position="314"/>
    </location>
</feature>
<feature type="compositionally biased region" description="Basic and acidic residues" evidence="1">
    <location>
        <begin position="198"/>
        <end position="207"/>
    </location>
</feature>
<evidence type="ECO:0000313" key="3">
    <source>
        <dbReference type="Proteomes" id="UP000308133"/>
    </source>
</evidence>
<name>A0A4U7B1S9_9PEZI</name>
<feature type="compositionally biased region" description="Polar residues" evidence="1">
    <location>
        <begin position="289"/>
        <end position="301"/>
    </location>
</feature>
<feature type="compositionally biased region" description="Low complexity" evidence="1">
    <location>
        <begin position="319"/>
        <end position="332"/>
    </location>
</feature>
<evidence type="ECO:0000313" key="2">
    <source>
        <dbReference type="EMBL" id="TKX25093.1"/>
    </source>
</evidence>